<name>A0A2A9P7V3_OPHUN</name>
<dbReference type="AlphaFoldDB" id="A0A2A9P7V3"/>
<evidence type="ECO:0000313" key="2">
    <source>
        <dbReference type="EMBL" id="PFH57017.1"/>
    </source>
</evidence>
<comment type="caution">
    <text evidence="2">The sequence shown here is derived from an EMBL/GenBank/DDBJ whole genome shotgun (WGS) entry which is preliminary data.</text>
</comment>
<accession>A0A2A9P7V3</accession>
<sequence length="148" mass="15836">MYSGNYGFGNAPFNPGASSPPPPPLHQQQHPQHPTHQQLHPPPQSGPHPGPQMMYKQQQFAGFSPGANPQMMQGIPAGMMQSPGMPAMANGQMPAYAQQFPGGPYGQMMPQSFAPNSYVMAGPGSPVELRHESGLDAAETAERASWWS</sequence>
<feature type="compositionally biased region" description="Low complexity" evidence="1">
    <location>
        <begin position="26"/>
        <end position="39"/>
    </location>
</feature>
<protein>
    <submittedName>
        <fullName evidence="2">Uncharacterized protein</fullName>
    </submittedName>
</protein>
<organism evidence="2 3">
    <name type="scientific">Ophiocordyceps unilateralis</name>
    <name type="common">Zombie-ant fungus</name>
    <name type="synonym">Torrubia unilateralis</name>
    <dbReference type="NCBI Taxonomy" id="268505"/>
    <lineage>
        <taxon>Eukaryota</taxon>
        <taxon>Fungi</taxon>
        <taxon>Dikarya</taxon>
        <taxon>Ascomycota</taxon>
        <taxon>Pezizomycotina</taxon>
        <taxon>Sordariomycetes</taxon>
        <taxon>Hypocreomycetidae</taxon>
        <taxon>Hypocreales</taxon>
        <taxon>Ophiocordycipitaceae</taxon>
        <taxon>Ophiocordyceps</taxon>
    </lineage>
</organism>
<dbReference type="Proteomes" id="UP000037136">
    <property type="component" value="Unassembled WGS sequence"/>
</dbReference>
<evidence type="ECO:0000313" key="3">
    <source>
        <dbReference type="Proteomes" id="UP000037136"/>
    </source>
</evidence>
<keyword evidence="3" id="KW-1185">Reference proteome</keyword>
<feature type="region of interest" description="Disordered" evidence="1">
    <location>
        <begin position="1"/>
        <end position="79"/>
    </location>
</feature>
<dbReference type="EMBL" id="LAZP02000469">
    <property type="protein sequence ID" value="PFH57017.1"/>
    <property type="molecule type" value="Genomic_DNA"/>
</dbReference>
<evidence type="ECO:0000256" key="1">
    <source>
        <dbReference type="SAM" id="MobiDB-lite"/>
    </source>
</evidence>
<proteinExistence type="predicted"/>
<feature type="compositionally biased region" description="Pro residues" evidence="1">
    <location>
        <begin position="40"/>
        <end position="50"/>
    </location>
</feature>
<reference evidence="2 3" key="1">
    <citation type="journal article" date="2015" name="BMC Genomics">
        <title>Gene expression during zombie ant biting behavior reflects the complexity underlying fungal parasitic behavioral manipulation.</title>
        <authorList>
            <person name="de Bekker C."/>
            <person name="Ohm R.A."/>
            <person name="Loreto R.G."/>
            <person name="Sebastian A."/>
            <person name="Albert I."/>
            <person name="Merrow M."/>
            <person name="Brachmann A."/>
            <person name="Hughes D.P."/>
        </authorList>
    </citation>
    <scope>NUCLEOTIDE SEQUENCE [LARGE SCALE GENOMIC DNA]</scope>
    <source>
        <strain evidence="2 3">SC16a</strain>
    </source>
</reference>
<gene>
    <name evidence="2" type="ORF">XA68_15623</name>
</gene>
<dbReference type="STRING" id="268505.A0A2A9P7V3"/>
<reference evidence="2 3" key="2">
    <citation type="journal article" date="2017" name="Sci. Rep.">
        <title>Ant-infecting Ophiocordyceps genomes reveal a high diversity of potential behavioral manipulation genes and a possible major role for enterotoxins.</title>
        <authorList>
            <person name="de Bekker C."/>
            <person name="Ohm R.A."/>
            <person name="Evans H.C."/>
            <person name="Brachmann A."/>
            <person name="Hughes D.P."/>
        </authorList>
    </citation>
    <scope>NUCLEOTIDE SEQUENCE [LARGE SCALE GENOMIC DNA]</scope>
    <source>
        <strain evidence="2 3">SC16a</strain>
    </source>
</reference>